<evidence type="ECO:0000313" key="3">
    <source>
        <dbReference type="EMBL" id="VEU38345.1"/>
    </source>
</evidence>
<feature type="signal peptide" evidence="2">
    <location>
        <begin position="1"/>
        <end position="21"/>
    </location>
</feature>
<reference evidence="3 4" key="1">
    <citation type="submission" date="2019-01" db="EMBL/GenBank/DDBJ databases">
        <authorList>
            <person name="Ferrante I. M."/>
        </authorList>
    </citation>
    <scope>NUCLEOTIDE SEQUENCE [LARGE SCALE GENOMIC DNA]</scope>
    <source>
        <strain evidence="3 4">B856</strain>
    </source>
</reference>
<protein>
    <submittedName>
        <fullName evidence="3">Uncharacterized protein</fullName>
    </submittedName>
</protein>
<name>A0A448Z8G5_9STRA</name>
<organism evidence="3 4">
    <name type="scientific">Pseudo-nitzschia multistriata</name>
    <dbReference type="NCBI Taxonomy" id="183589"/>
    <lineage>
        <taxon>Eukaryota</taxon>
        <taxon>Sar</taxon>
        <taxon>Stramenopiles</taxon>
        <taxon>Ochrophyta</taxon>
        <taxon>Bacillariophyta</taxon>
        <taxon>Bacillariophyceae</taxon>
        <taxon>Bacillariophycidae</taxon>
        <taxon>Bacillariales</taxon>
        <taxon>Bacillariaceae</taxon>
        <taxon>Pseudo-nitzschia</taxon>
    </lineage>
</organism>
<dbReference type="AlphaFoldDB" id="A0A448Z8G5"/>
<keyword evidence="4" id="KW-1185">Reference proteome</keyword>
<gene>
    <name evidence="3" type="ORF">PSNMU_V1.4_AUG-EV-PASAV3_0051650</name>
</gene>
<keyword evidence="2" id="KW-0732">Signal</keyword>
<feature type="compositionally biased region" description="Basic residues" evidence="1">
    <location>
        <begin position="54"/>
        <end position="73"/>
    </location>
</feature>
<dbReference type="Proteomes" id="UP000291116">
    <property type="component" value="Unassembled WGS sequence"/>
</dbReference>
<proteinExistence type="predicted"/>
<feature type="chain" id="PRO_5019514515" evidence="2">
    <location>
        <begin position="22"/>
        <end position="377"/>
    </location>
</feature>
<evidence type="ECO:0000256" key="1">
    <source>
        <dbReference type="SAM" id="MobiDB-lite"/>
    </source>
</evidence>
<dbReference type="OrthoDB" id="45078at2759"/>
<accession>A0A448Z8G5</accession>
<sequence>MIQRKLLLPFCLLSSLTSVAAFFQIGPPLILQTRSTTTTTTCNNGESVSLGMATKRKKKKPSMKEKLQRRREKAKGGPNPYADMESPKFEKFNKEDEKEEPIKVANPEAAAEKAKELLKAQRDSVNMLTMVKECIMDRLSQSEFQATLQENGFAVVEDFLGSGSDNNDDKTASPASILSQLQEEGSQMLEKGGMEVDMANLGKGLYIAPVAGGEEQYTTCPRMVEIVVSTTKHVPEVFGDESNEAAKPLKLDASACMATLRTFDRKALKASTALLTGSENVDDVLDKVIPFSIVADQVDDQRKLSLYYYIVPDNWDKACGGGLEFESGEKFYAKNDRLIVFYSDVTKQKDIAWRGSDDAPEKMIGNVLELHLVRPRV</sequence>
<feature type="region of interest" description="Disordered" evidence="1">
    <location>
        <begin position="51"/>
        <end position="86"/>
    </location>
</feature>
<evidence type="ECO:0000313" key="4">
    <source>
        <dbReference type="Proteomes" id="UP000291116"/>
    </source>
</evidence>
<dbReference type="EMBL" id="CAACVS010000165">
    <property type="protein sequence ID" value="VEU38345.1"/>
    <property type="molecule type" value="Genomic_DNA"/>
</dbReference>
<evidence type="ECO:0000256" key="2">
    <source>
        <dbReference type="SAM" id="SignalP"/>
    </source>
</evidence>